<keyword evidence="3" id="KW-1185">Reference proteome</keyword>
<gene>
    <name evidence="2" type="ORF">TorRG33x02_309160</name>
</gene>
<dbReference type="InParanoid" id="A0A2P5BTS2"/>
<sequence length="47" mass="5358">MTQHFDNLVDLVVAAQKAEAFLNDKSTLRESRNRGSNDRKANRRNLG</sequence>
<dbReference type="AlphaFoldDB" id="A0A2P5BTS2"/>
<name>A0A2P5BTS2_TREOI</name>
<dbReference type="OrthoDB" id="10443468at2759"/>
<dbReference type="Proteomes" id="UP000237000">
    <property type="component" value="Unassembled WGS sequence"/>
</dbReference>
<feature type="region of interest" description="Disordered" evidence="1">
    <location>
        <begin position="25"/>
        <end position="47"/>
    </location>
</feature>
<feature type="compositionally biased region" description="Basic and acidic residues" evidence="1">
    <location>
        <begin position="26"/>
        <end position="40"/>
    </location>
</feature>
<protein>
    <submittedName>
        <fullName evidence="2">Uncharacterized protein</fullName>
    </submittedName>
</protein>
<accession>A0A2P5BTS2</accession>
<evidence type="ECO:0000256" key="1">
    <source>
        <dbReference type="SAM" id="MobiDB-lite"/>
    </source>
</evidence>
<evidence type="ECO:0000313" key="3">
    <source>
        <dbReference type="Proteomes" id="UP000237000"/>
    </source>
</evidence>
<reference evidence="3" key="1">
    <citation type="submission" date="2016-06" db="EMBL/GenBank/DDBJ databases">
        <title>Parallel loss of symbiosis genes in relatives of nitrogen-fixing non-legume Parasponia.</title>
        <authorList>
            <person name="Van Velzen R."/>
            <person name="Holmer R."/>
            <person name="Bu F."/>
            <person name="Rutten L."/>
            <person name="Van Zeijl A."/>
            <person name="Liu W."/>
            <person name="Santuari L."/>
            <person name="Cao Q."/>
            <person name="Sharma T."/>
            <person name="Shen D."/>
            <person name="Roswanjaya Y."/>
            <person name="Wardhani T."/>
            <person name="Kalhor M.S."/>
            <person name="Jansen J."/>
            <person name="Van den Hoogen J."/>
            <person name="Gungor B."/>
            <person name="Hartog M."/>
            <person name="Hontelez J."/>
            <person name="Verver J."/>
            <person name="Yang W.-C."/>
            <person name="Schijlen E."/>
            <person name="Repin R."/>
            <person name="Schilthuizen M."/>
            <person name="Schranz E."/>
            <person name="Heidstra R."/>
            <person name="Miyata K."/>
            <person name="Fedorova E."/>
            <person name="Kohlen W."/>
            <person name="Bisseling T."/>
            <person name="Smit S."/>
            <person name="Geurts R."/>
        </authorList>
    </citation>
    <scope>NUCLEOTIDE SEQUENCE [LARGE SCALE GENOMIC DNA]</scope>
    <source>
        <strain evidence="3">cv. RG33-2</strain>
    </source>
</reference>
<evidence type="ECO:0000313" key="2">
    <source>
        <dbReference type="EMBL" id="PON52188.1"/>
    </source>
</evidence>
<dbReference type="EMBL" id="JXTC01000463">
    <property type="protein sequence ID" value="PON52188.1"/>
    <property type="molecule type" value="Genomic_DNA"/>
</dbReference>
<proteinExistence type="predicted"/>
<organism evidence="2 3">
    <name type="scientific">Trema orientale</name>
    <name type="common">Charcoal tree</name>
    <name type="synonym">Celtis orientalis</name>
    <dbReference type="NCBI Taxonomy" id="63057"/>
    <lineage>
        <taxon>Eukaryota</taxon>
        <taxon>Viridiplantae</taxon>
        <taxon>Streptophyta</taxon>
        <taxon>Embryophyta</taxon>
        <taxon>Tracheophyta</taxon>
        <taxon>Spermatophyta</taxon>
        <taxon>Magnoliopsida</taxon>
        <taxon>eudicotyledons</taxon>
        <taxon>Gunneridae</taxon>
        <taxon>Pentapetalae</taxon>
        <taxon>rosids</taxon>
        <taxon>fabids</taxon>
        <taxon>Rosales</taxon>
        <taxon>Cannabaceae</taxon>
        <taxon>Trema</taxon>
    </lineage>
</organism>
<comment type="caution">
    <text evidence="2">The sequence shown here is derived from an EMBL/GenBank/DDBJ whole genome shotgun (WGS) entry which is preliminary data.</text>
</comment>